<protein>
    <submittedName>
        <fullName evidence="3">Outer membrane protein assembly factor BamB</fullName>
    </submittedName>
</protein>
<dbReference type="EMBL" id="FXYD01000001">
    <property type="protein sequence ID" value="SMX32332.1"/>
    <property type="molecule type" value="Genomic_DNA"/>
</dbReference>
<dbReference type="Pfam" id="PF13360">
    <property type="entry name" value="PQQ_2"/>
    <property type="match status" value="1"/>
</dbReference>
<evidence type="ECO:0000256" key="1">
    <source>
        <dbReference type="SAM" id="MobiDB-lite"/>
    </source>
</evidence>
<sequence length="471" mass="49144">MKNFSAIVPQLTTRKTTKNPTKGPEKGNDVTRKIVSGLKTKTLIALALTTALVACGEKDVILPGERLDIRGDAAEVTAFVNEARPISLPAASLNTSWTHRNGSPTHRIAHPTLGTALSPVFAANIGAGDSRRLRITADPVVTTNAIYTLDAQSQVVATSPSGAPLWARSVIPASDNPRDASGGGLAVTGNVLLATTGFGEVVALDAASGGELWRQDLDAPGTSAPTIQGDLAYVVARDGRAWALDLDTGRIRWTQSGTPPTSNFSGGAGAAVNGEFAIFPFPTGEVLAAFPEGGLRRWSTVVTGQRPGQAASNISDIAGDPVIDGNRVYVGNFSGRVVALEIANGGRIWTATEGAVGPVWPAGGSVFMVNDLGELLRLDADDGTAIWRVELPGFEENRERRQKTRFAHYGPILAGGRLIVASSDGLVRQFDPTSGTLVGTIEIRGGAASNPVVANGTLYVVSKRGELLAFR</sequence>
<dbReference type="SUPFAM" id="SSF50998">
    <property type="entry name" value="Quinoprotein alcohol dehydrogenase-like"/>
    <property type="match status" value="1"/>
</dbReference>
<dbReference type="Proteomes" id="UP000203464">
    <property type="component" value="Unassembled WGS sequence"/>
</dbReference>
<dbReference type="PANTHER" id="PTHR34512:SF30">
    <property type="entry name" value="OUTER MEMBRANE PROTEIN ASSEMBLY FACTOR BAMB"/>
    <property type="match status" value="1"/>
</dbReference>
<dbReference type="AlphaFoldDB" id="A0A238JR35"/>
<dbReference type="InterPro" id="IPR002372">
    <property type="entry name" value="PQQ_rpt_dom"/>
</dbReference>
<organism evidence="3 4">
    <name type="scientific">Octadecabacter ascidiaceicola</name>
    <dbReference type="NCBI Taxonomy" id="1655543"/>
    <lineage>
        <taxon>Bacteria</taxon>
        <taxon>Pseudomonadati</taxon>
        <taxon>Pseudomonadota</taxon>
        <taxon>Alphaproteobacteria</taxon>
        <taxon>Rhodobacterales</taxon>
        <taxon>Roseobacteraceae</taxon>
        <taxon>Octadecabacter</taxon>
    </lineage>
</organism>
<gene>
    <name evidence="3" type="primary">bamB</name>
    <name evidence="3" type="ORF">OCA8868_00709</name>
</gene>
<reference evidence="4" key="1">
    <citation type="submission" date="2017-05" db="EMBL/GenBank/DDBJ databases">
        <authorList>
            <person name="Rodrigo-Torres L."/>
            <person name="Arahal R. D."/>
            <person name="Lucena T."/>
        </authorList>
    </citation>
    <scope>NUCLEOTIDE SEQUENCE [LARGE SCALE GENOMIC DNA]</scope>
    <source>
        <strain evidence="4">CECT 8868</strain>
    </source>
</reference>
<name>A0A238JR35_9RHOB</name>
<dbReference type="InterPro" id="IPR015943">
    <property type="entry name" value="WD40/YVTN_repeat-like_dom_sf"/>
</dbReference>
<dbReference type="SMART" id="SM00564">
    <property type="entry name" value="PQQ"/>
    <property type="match status" value="6"/>
</dbReference>
<feature type="domain" description="Pyrrolo-quinoline quinone repeat" evidence="2">
    <location>
        <begin position="153"/>
        <end position="388"/>
    </location>
</feature>
<dbReference type="InterPro" id="IPR018391">
    <property type="entry name" value="PQQ_b-propeller_rpt"/>
</dbReference>
<evidence type="ECO:0000259" key="2">
    <source>
        <dbReference type="Pfam" id="PF13360"/>
    </source>
</evidence>
<evidence type="ECO:0000313" key="3">
    <source>
        <dbReference type="EMBL" id="SMX32332.1"/>
    </source>
</evidence>
<accession>A0A238JR35</accession>
<proteinExistence type="predicted"/>
<feature type="region of interest" description="Disordered" evidence="1">
    <location>
        <begin position="1"/>
        <end position="28"/>
    </location>
</feature>
<keyword evidence="4" id="KW-1185">Reference proteome</keyword>
<evidence type="ECO:0000313" key="4">
    <source>
        <dbReference type="Proteomes" id="UP000203464"/>
    </source>
</evidence>
<feature type="compositionally biased region" description="Polar residues" evidence="1">
    <location>
        <begin position="10"/>
        <end position="20"/>
    </location>
</feature>
<dbReference type="InterPro" id="IPR011047">
    <property type="entry name" value="Quinoprotein_ADH-like_sf"/>
</dbReference>
<dbReference type="Gene3D" id="2.130.10.10">
    <property type="entry name" value="YVTN repeat-like/Quinoprotein amine dehydrogenase"/>
    <property type="match status" value="1"/>
</dbReference>
<dbReference type="PANTHER" id="PTHR34512">
    <property type="entry name" value="CELL SURFACE PROTEIN"/>
    <property type="match status" value="1"/>
</dbReference>